<dbReference type="EMBL" id="BIMW01000038">
    <property type="protein sequence ID" value="GCE92796.1"/>
    <property type="molecule type" value="Genomic_DNA"/>
</dbReference>
<dbReference type="Pfam" id="PF07386">
    <property type="entry name" value="DUF1499"/>
    <property type="match status" value="1"/>
</dbReference>
<dbReference type="PANTHER" id="PTHR34801:SF6">
    <property type="entry name" value="SLL1620 PROTEIN"/>
    <property type="match status" value="1"/>
</dbReference>
<keyword evidence="2" id="KW-1185">Reference proteome</keyword>
<name>A0A5M3T4S1_LIMPL</name>
<dbReference type="PROSITE" id="PS51257">
    <property type="entry name" value="PROKAR_LIPOPROTEIN"/>
    <property type="match status" value="1"/>
</dbReference>
<accession>A0A5M3T4S1</accession>
<gene>
    <name evidence="1" type="ORF">NIES46_08370</name>
</gene>
<reference evidence="1 2" key="1">
    <citation type="journal article" date="2019" name="J Genomics">
        <title>The Draft Genome of a Hydrogen-producing Cyanobacterium, Arthrospira platensis NIES-46.</title>
        <authorList>
            <person name="Suzuki S."/>
            <person name="Yamaguchi H."/>
            <person name="Kawachi M."/>
        </authorList>
    </citation>
    <scope>NUCLEOTIDE SEQUENCE [LARGE SCALE GENOMIC DNA]</scope>
    <source>
        <strain evidence="1 2">NIES-46</strain>
    </source>
</reference>
<proteinExistence type="predicted"/>
<evidence type="ECO:0008006" key="3">
    <source>
        <dbReference type="Google" id="ProtNLM"/>
    </source>
</evidence>
<protein>
    <recommendedName>
        <fullName evidence="3">DUF1499 domain-containing protein</fullName>
    </recommendedName>
</protein>
<comment type="caution">
    <text evidence="1">The sequence shown here is derived from an EMBL/GenBank/DDBJ whole genome shotgun (WGS) entry which is preliminary data.</text>
</comment>
<organism evidence="1 2">
    <name type="scientific">Limnospira platensis NIES-46</name>
    <dbReference type="NCBI Taxonomy" id="1236695"/>
    <lineage>
        <taxon>Bacteria</taxon>
        <taxon>Bacillati</taxon>
        <taxon>Cyanobacteriota</taxon>
        <taxon>Cyanophyceae</taxon>
        <taxon>Oscillatoriophycideae</taxon>
        <taxon>Oscillatoriales</taxon>
        <taxon>Sirenicapillariaceae</taxon>
        <taxon>Limnospira</taxon>
    </lineage>
</organism>
<dbReference type="GeneID" id="301681759"/>
<evidence type="ECO:0000313" key="2">
    <source>
        <dbReference type="Proteomes" id="UP000326169"/>
    </source>
</evidence>
<dbReference type="Proteomes" id="UP000326169">
    <property type="component" value="Unassembled WGS sequence"/>
</dbReference>
<dbReference type="PANTHER" id="PTHR34801">
    <property type="entry name" value="EXPRESSED PROTEIN"/>
    <property type="match status" value="1"/>
</dbReference>
<dbReference type="InterPro" id="IPR010865">
    <property type="entry name" value="DUF1499"/>
</dbReference>
<evidence type="ECO:0000313" key="1">
    <source>
        <dbReference type="EMBL" id="GCE92796.1"/>
    </source>
</evidence>
<sequence>MVKRGIPTPLGWGGCQMQISPLGFLHKKLLPIAIALWLGLVGYFGGETVALAAPTHPSVLGSLFSFSGQRPDNLGVHDGHLSDCPDSPNCVSTQSQDAVHYIEPFTYSNSGEEALAQIKQVVESMDNAKIVTADDHYLNAEFTSAIMGFVDDVEFYLDDHAALIQVRSASRLGESDLGVNRDRIETIRSLLNL</sequence>
<dbReference type="RefSeq" id="WP_006617930.1">
    <property type="nucleotide sequence ID" value="NZ_BIMW01000038.1"/>
</dbReference>